<reference evidence="21 27" key="4">
    <citation type="submission" date="2018-08" db="EMBL/GenBank/DDBJ databases">
        <title>A genome reference for cultivated species of the human gut microbiota.</title>
        <authorList>
            <person name="Zou Y."/>
            <person name="Xue W."/>
            <person name="Luo G."/>
        </authorList>
    </citation>
    <scope>NUCLEOTIDE SEQUENCE [LARGE SCALE GENOMIC DNA]</scope>
    <source>
        <strain evidence="21 27">AM30-4</strain>
    </source>
</reference>
<evidence type="ECO:0000313" key="33">
    <source>
        <dbReference type="Proteomes" id="UP000463337"/>
    </source>
</evidence>
<reference evidence="22" key="9">
    <citation type="submission" date="2023-03" db="EMBL/GenBank/DDBJ databases">
        <title>Parabacteroides distasonis, a bacteria resistant against UC.</title>
        <authorList>
            <person name="Dai W."/>
        </authorList>
    </citation>
    <scope>NUCLEOTIDE SEQUENCE</scope>
    <source>
        <strain evidence="22">F1-28</strain>
    </source>
</reference>
<dbReference type="EMBL" id="CYYK01000004">
    <property type="protein sequence ID" value="CUO00653.1"/>
    <property type="molecule type" value="Genomic_DNA"/>
</dbReference>
<evidence type="ECO:0000313" key="6">
    <source>
        <dbReference type="EMBL" id="CUN04969.1"/>
    </source>
</evidence>
<dbReference type="EMBL" id="CP120353">
    <property type="protein sequence ID" value="WET62980.1"/>
    <property type="molecule type" value="Genomic_DNA"/>
</dbReference>
<dbReference type="Proteomes" id="UP000450599">
    <property type="component" value="Unassembled WGS sequence"/>
</dbReference>
<evidence type="ECO:0000313" key="22">
    <source>
        <dbReference type="EMBL" id="WET62980.1"/>
    </source>
</evidence>
<dbReference type="OMA" id="AQFVHFM"/>
<dbReference type="Proteomes" id="UP000095455">
    <property type="component" value="Unassembled WGS sequence"/>
</dbReference>
<dbReference type="EMBL" id="WKMO01000003">
    <property type="protein sequence ID" value="MSB72564.1"/>
    <property type="molecule type" value="Genomic_DNA"/>
</dbReference>
<name>A0A174BJC5_PARDI</name>
<protein>
    <submittedName>
        <fullName evidence="12">CidB/LrgB family autolysis modulator</fullName>
    </submittedName>
    <submittedName>
        <fullName evidence="6">Inner membrane protein yohK</fullName>
    </submittedName>
    <submittedName>
        <fullName evidence="21">LrgB family protein</fullName>
    </submittedName>
</protein>
<dbReference type="PANTHER" id="PTHR30249:SF0">
    <property type="entry name" value="PLASTIDAL GLYCOLATE_GLYCERATE TRANSLOCATOR 1, CHLOROPLASTIC"/>
    <property type="match status" value="1"/>
</dbReference>
<sequence length="234" mass="24295">MDNLAHSEIFALTLVIGTYLTSLALYKKVHISLLHPLLTTIFVIIVVLEVLGIQYESFQQSSHLIHFMLGPSVVALGYVLYEQIQYLKGNVVSILTSVFVGAIVGIVSVIIIGKLMGADQALIATLQPKSVTTPIAMGIAEKAGGIPSLTAVIVVAVGIFGSIVGPIVMRVLGIDSHIAKGLALGASSHGVGTAAAIQIGAIEGALSGLAIGLMGIMTAVLVPVIRLICNYFSI</sequence>
<reference evidence="19" key="3">
    <citation type="journal article" date="2018" name="BMC Genomics">
        <title>Whole genome sequencing and function prediction of 133 gut anaerobes isolated from chicken caecum in pure cultures.</title>
        <authorList>
            <person name="Medvecky M."/>
            <person name="Cejkova D."/>
            <person name="Polansky O."/>
            <person name="Karasova D."/>
            <person name="Kubasova T."/>
            <person name="Cizek A."/>
            <person name="Rychlik I."/>
        </authorList>
    </citation>
    <scope>NUCLEOTIDE SEQUENCE</scope>
    <source>
        <strain evidence="19">An199</strain>
    </source>
</reference>
<reference evidence="28 29" key="5">
    <citation type="journal article" date="2019" name="Nat. Med.">
        <title>A library of human gut bacterial isolates paired with longitudinal multiomics data enables mechanistic microbiome research.</title>
        <authorList>
            <person name="Poyet M."/>
            <person name="Groussin M."/>
            <person name="Gibbons S.M."/>
            <person name="Avila-Pacheco J."/>
            <person name="Jiang X."/>
            <person name="Kearney S.M."/>
            <person name="Perrotta A.R."/>
            <person name="Berdy B."/>
            <person name="Zhao S."/>
            <person name="Lieberman T.D."/>
            <person name="Swanson P.K."/>
            <person name="Smith M."/>
            <person name="Roesemann S."/>
            <person name="Alexander J.E."/>
            <person name="Rich S.A."/>
            <person name="Livny J."/>
            <person name="Vlamakis H."/>
            <person name="Clish C."/>
            <person name="Bullock K."/>
            <person name="Deik A."/>
            <person name="Scott J."/>
            <person name="Pierce K.A."/>
            <person name="Xavier R.J."/>
            <person name="Alm E.J."/>
        </authorList>
    </citation>
    <scope>NUCLEOTIDE SEQUENCE [LARGE SCALE GENOMIC DNA]</scope>
    <source>
        <strain evidence="15 34">BIOML-A10</strain>
        <strain evidence="13 31">BIOML-A11</strain>
        <strain evidence="17 28">BIOML-A2</strain>
        <strain evidence="18 30">BIOML-A20</strain>
        <strain evidence="16 29">BIOML-A32</strain>
        <strain evidence="12 33">BIOML-A41</strain>
        <strain evidence="14 32">BIOML-A9</strain>
    </source>
</reference>
<proteinExistence type="predicted"/>
<feature type="transmembrane region" description="Helical" evidence="5">
    <location>
        <begin position="208"/>
        <end position="229"/>
    </location>
</feature>
<comment type="subcellular location">
    <subcellularLocation>
        <location evidence="1">Membrane</location>
        <topology evidence="1">Multi-pass membrane protein</topology>
    </subcellularLocation>
</comment>
<dbReference type="EMBL" id="CP051672">
    <property type="protein sequence ID" value="QJE29334.1"/>
    <property type="molecule type" value="Genomic_DNA"/>
</dbReference>
<evidence type="ECO:0000313" key="34">
    <source>
        <dbReference type="Proteomes" id="UP000471216"/>
    </source>
</evidence>
<reference evidence="20 35" key="6">
    <citation type="submission" date="2020-04" db="EMBL/GenBank/DDBJ databases">
        <title>Complete Genomes and Methylome analysis of CBBP consortium that reverse antibiotic-induced susceptibility to vancomycin-resistant Enterococcus faecium infection.</title>
        <authorList>
            <person name="Fomenkov A."/>
            <person name="Zhang Z."/>
            <person name="Pamer E."/>
            <person name="Roberts R.J."/>
        </authorList>
    </citation>
    <scope>NUCLEOTIDE SEQUENCE [LARGE SCALE GENOMIC DNA]</scope>
    <source>
        <strain evidence="35">CBBP</strain>
        <strain evidence="20">CBBP-1</strain>
    </source>
</reference>
<reference evidence="23 24" key="1">
    <citation type="submission" date="2015-09" db="EMBL/GenBank/DDBJ databases">
        <authorList>
            <consortium name="Pathogen Informatics"/>
        </authorList>
    </citation>
    <scope>NUCLEOTIDE SEQUENCE [LARGE SCALE GENOMIC DNA]</scope>
    <source>
        <strain evidence="7 24">2789STDY5608822</strain>
        <strain evidence="6 25">2789STDY5608872</strain>
        <strain evidence="8 23">2789STDY5834948</strain>
    </source>
</reference>
<feature type="transmembrane region" description="Helical" evidence="5">
    <location>
        <begin position="146"/>
        <end position="169"/>
    </location>
</feature>
<dbReference type="GO" id="GO:0016020">
    <property type="term" value="C:membrane"/>
    <property type="evidence" value="ECO:0007669"/>
    <property type="project" value="UniProtKB-SubCell"/>
</dbReference>
<dbReference type="Proteomes" id="UP000441609">
    <property type="component" value="Unassembled WGS sequence"/>
</dbReference>
<dbReference type="EMBL" id="CZBM01000003">
    <property type="protein sequence ID" value="CUP97751.1"/>
    <property type="molecule type" value="Genomic_DNA"/>
</dbReference>
<dbReference type="EMBL" id="WKMY01000003">
    <property type="protein sequence ID" value="MRY92921.1"/>
    <property type="molecule type" value="Genomic_DNA"/>
</dbReference>
<accession>A0A174BJC5</accession>
<dbReference type="PANTHER" id="PTHR30249">
    <property type="entry name" value="PUTATIVE SEROTONIN TRANSPORTER"/>
    <property type="match status" value="1"/>
</dbReference>
<evidence type="ECO:0000256" key="4">
    <source>
        <dbReference type="ARBA" id="ARBA00023136"/>
    </source>
</evidence>
<gene>
    <name evidence="6" type="primary">yohK</name>
    <name evidence="19" type="ORF">B5F32_07590</name>
    <name evidence="21" type="ORF">DW782_10095</name>
    <name evidence="7" type="ORF">ERS852380_01404</name>
    <name evidence="6" type="ORF">ERS852429_01707</name>
    <name evidence="8" type="ORF">ERS852560_01122</name>
    <name evidence="15" type="ORF">GKD54_09430</name>
    <name evidence="13" type="ORF">GKD58_10180</name>
    <name evidence="12" type="ORF">GKD59_06015</name>
    <name evidence="16" type="ORF">GKD66_10180</name>
    <name evidence="14" type="ORF">GKD67_06720</name>
    <name evidence="17" type="ORF">GKD68_07380</name>
    <name evidence="18" type="ORF">GKD70_04540</name>
    <name evidence="20" type="ORF">HHO38_13880</name>
    <name evidence="9" type="ORF">LI194_05120</name>
    <name evidence="22" type="ORF">P2T59_14875</name>
    <name evidence="10" type="ORF">PN599_06815</name>
    <name evidence="11" type="ORF">PN612_06600</name>
</gene>
<dbReference type="RefSeq" id="WP_005861201.1">
    <property type="nucleotide sequence ID" value="NZ_AP019729.1"/>
</dbReference>
<evidence type="ECO:0000256" key="2">
    <source>
        <dbReference type="ARBA" id="ARBA00022692"/>
    </source>
</evidence>
<reference evidence="26" key="2">
    <citation type="submission" date="2017-04" db="EMBL/GenBank/DDBJ databases">
        <title>Function of individual gut microbiota members based on whole genome sequencing of pure cultures obtained from chicken caecum.</title>
        <authorList>
            <person name="Medvecky M."/>
            <person name="Cejkova D."/>
            <person name="Polansky O."/>
            <person name="Karasova D."/>
            <person name="Kubasova T."/>
            <person name="Cizek A."/>
            <person name="Rychlik I."/>
        </authorList>
    </citation>
    <scope>NUCLEOTIDE SEQUENCE [LARGE SCALE GENOMIC DNA]</scope>
    <source>
        <strain evidence="26">An199</strain>
    </source>
</reference>
<evidence type="ECO:0000256" key="1">
    <source>
        <dbReference type="ARBA" id="ARBA00004141"/>
    </source>
</evidence>
<evidence type="ECO:0000313" key="27">
    <source>
        <dbReference type="Proteomes" id="UP000284660"/>
    </source>
</evidence>
<evidence type="ECO:0000313" key="29">
    <source>
        <dbReference type="Proteomes" id="UP000441358"/>
    </source>
</evidence>
<dbReference type="Proteomes" id="UP000284660">
    <property type="component" value="Unassembled WGS sequence"/>
</dbReference>
<evidence type="ECO:0000313" key="16">
    <source>
        <dbReference type="EMBL" id="MRZ50580.1"/>
    </source>
</evidence>
<dbReference type="Proteomes" id="UP001210126">
    <property type="component" value="Unassembled WGS sequence"/>
</dbReference>
<dbReference type="Pfam" id="PF04172">
    <property type="entry name" value="LrgB"/>
    <property type="match status" value="1"/>
</dbReference>
<evidence type="ECO:0000313" key="26">
    <source>
        <dbReference type="Proteomes" id="UP000195950"/>
    </source>
</evidence>
<organism evidence="21 27">
    <name type="scientific">Parabacteroides distasonis</name>
    <dbReference type="NCBI Taxonomy" id="823"/>
    <lineage>
        <taxon>Bacteria</taxon>
        <taxon>Pseudomonadati</taxon>
        <taxon>Bacteroidota</taxon>
        <taxon>Bacteroidia</taxon>
        <taxon>Bacteroidales</taxon>
        <taxon>Tannerellaceae</taxon>
        <taxon>Parabacteroides</taxon>
    </lineage>
</organism>
<evidence type="ECO:0000313" key="17">
    <source>
        <dbReference type="EMBL" id="MRZ54574.1"/>
    </source>
</evidence>
<evidence type="ECO:0000313" key="21">
    <source>
        <dbReference type="EMBL" id="RHD75017.1"/>
    </source>
</evidence>
<keyword evidence="4 5" id="KW-0472">Membrane</keyword>
<dbReference type="EMBL" id="CYXP01000003">
    <property type="protein sequence ID" value="CUN04969.1"/>
    <property type="molecule type" value="Genomic_DNA"/>
</dbReference>
<reference evidence="9" key="7">
    <citation type="submission" date="2021-10" db="EMBL/GenBank/DDBJ databases">
        <title>Collection of gut derived symbiotic bacterial strains cultured from healthy donors.</title>
        <authorList>
            <person name="Lin H."/>
            <person name="Littmann E."/>
            <person name="Kohout C."/>
            <person name="Pamer E.G."/>
        </authorList>
    </citation>
    <scope>NUCLEOTIDE SEQUENCE</scope>
    <source>
        <strain evidence="9">DFI.2.94</strain>
    </source>
</reference>
<dbReference type="OrthoDB" id="9811701at2"/>
<dbReference type="Proteomes" id="UP001221009">
    <property type="component" value="Chromosome"/>
</dbReference>
<evidence type="ECO:0000313" key="18">
    <source>
        <dbReference type="EMBL" id="MSB72564.1"/>
    </source>
</evidence>
<evidence type="ECO:0000313" key="31">
    <source>
        <dbReference type="Proteomes" id="UP000450599"/>
    </source>
</evidence>
<evidence type="ECO:0000313" key="14">
    <source>
        <dbReference type="EMBL" id="MRY92921.1"/>
    </source>
</evidence>
<evidence type="ECO:0000256" key="3">
    <source>
        <dbReference type="ARBA" id="ARBA00022989"/>
    </source>
</evidence>
<reference evidence="10" key="8">
    <citation type="submission" date="2023-01" db="EMBL/GenBank/DDBJ databases">
        <title>Human gut microbiome strain richness.</title>
        <authorList>
            <person name="Chen-Liaw A."/>
        </authorList>
    </citation>
    <scope>NUCLEOTIDE SEQUENCE</scope>
    <source>
        <strain evidence="11">D35st1_E5_D35t1_190705</strain>
        <strain evidence="10">RTP21484st1_E5_RTP21484_190118</strain>
    </source>
</reference>
<evidence type="ECO:0000313" key="20">
    <source>
        <dbReference type="EMBL" id="QJE29334.1"/>
    </source>
</evidence>
<evidence type="ECO:0000313" key="24">
    <source>
        <dbReference type="Proteomes" id="UP000095455"/>
    </source>
</evidence>
<dbReference type="EMBL" id="JAJCNI010000004">
    <property type="protein sequence ID" value="MCB6517178.1"/>
    <property type="molecule type" value="Genomic_DNA"/>
</dbReference>
<dbReference type="Proteomes" id="UP000441358">
    <property type="component" value="Unassembled WGS sequence"/>
</dbReference>
<evidence type="ECO:0000313" key="13">
    <source>
        <dbReference type="EMBL" id="MRY84617.1"/>
    </source>
</evidence>
<evidence type="ECO:0000313" key="23">
    <source>
        <dbReference type="Proteomes" id="UP000095332"/>
    </source>
</evidence>
<evidence type="ECO:0000313" key="15">
    <source>
        <dbReference type="EMBL" id="MRZ06437.1"/>
    </source>
</evidence>
<feature type="transmembrane region" description="Helical" evidence="5">
    <location>
        <begin position="61"/>
        <end position="80"/>
    </location>
</feature>
<keyword evidence="2 5" id="KW-0812">Transmembrane</keyword>
<evidence type="ECO:0000313" key="7">
    <source>
        <dbReference type="EMBL" id="CUO00653.1"/>
    </source>
</evidence>
<dbReference type="Proteomes" id="UP000501982">
    <property type="component" value="Chromosome"/>
</dbReference>
<dbReference type="EMBL" id="QSJN01000005">
    <property type="protein sequence ID" value="RHD75017.1"/>
    <property type="molecule type" value="Genomic_DNA"/>
</dbReference>
<dbReference type="Proteomes" id="UP000471216">
    <property type="component" value="Unassembled WGS sequence"/>
</dbReference>
<evidence type="ECO:0000313" key="9">
    <source>
        <dbReference type="EMBL" id="MCB6517178.1"/>
    </source>
</evidence>
<dbReference type="Proteomes" id="UP000095591">
    <property type="component" value="Unassembled WGS sequence"/>
</dbReference>
<dbReference type="EMBL" id="WKNE01000004">
    <property type="protein sequence ID" value="MRZ54574.1"/>
    <property type="molecule type" value="Genomic_DNA"/>
</dbReference>
<dbReference type="Proteomes" id="UP001211522">
    <property type="component" value="Unassembled WGS sequence"/>
</dbReference>
<evidence type="ECO:0000313" key="32">
    <source>
        <dbReference type="Proteomes" id="UP000461276"/>
    </source>
</evidence>
<evidence type="ECO:0000313" key="12">
    <source>
        <dbReference type="EMBL" id="MRY57473.1"/>
    </source>
</evidence>
<evidence type="ECO:0000313" key="28">
    <source>
        <dbReference type="Proteomes" id="UP000432516"/>
    </source>
</evidence>
<evidence type="ECO:0000256" key="5">
    <source>
        <dbReference type="SAM" id="Phobius"/>
    </source>
</evidence>
<dbReference type="EMBL" id="JAQMPX010000044">
    <property type="protein sequence ID" value="MDB9138182.1"/>
    <property type="molecule type" value="Genomic_DNA"/>
</dbReference>
<dbReference type="Proteomes" id="UP000095332">
    <property type="component" value="Unassembled WGS sequence"/>
</dbReference>
<feature type="transmembrane region" description="Helical" evidence="5">
    <location>
        <begin position="6"/>
        <end position="26"/>
    </location>
</feature>
<dbReference type="EMBL" id="WKLT01000004">
    <property type="protein sequence ID" value="MRY57473.1"/>
    <property type="molecule type" value="Genomic_DNA"/>
</dbReference>
<evidence type="ECO:0000313" key="25">
    <source>
        <dbReference type="Proteomes" id="UP000095591"/>
    </source>
</evidence>
<dbReference type="Proteomes" id="UP001198806">
    <property type="component" value="Unassembled WGS sequence"/>
</dbReference>
<dbReference type="AlphaFoldDB" id="A0A174BJC5"/>
<evidence type="ECO:0000313" key="10">
    <source>
        <dbReference type="EMBL" id="MDB9004707.1"/>
    </source>
</evidence>
<evidence type="ECO:0000313" key="35">
    <source>
        <dbReference type="Proteomes" id="UP000501982"/>
    </source>
</evidence>
<dbReference type="EMBL" id="NFJX01000005">
    <property type="protein sequence ID" value="OUP20035.1"/>
    <property type="molecule type" value="Genomic_DNA"/>
</dbReference>
<evidence type="ECO:0000313" key="19">
    <source>
        <dbReference type="EMBL" id="OUP20035.1"/>
    </source>
</evidence>
<dbReference type="Proteomes" id="UP000195950">
    <property type="component" value="Unassembled WGS sequence"/>
</dbReference>
<dbReference type="EMBL" id="WKMC01000006">
    <property type="protein sequence ID" value="MRZ50580.1"/>
    <property type="molecule type" value="Genomic_DNA"/>
</dbReference>
<dbReference type="Proteomes" id="UP000463337">
    <property type="component" value="Unassembled WGS sequence"/>
</dbReference>
<evidence type="ECO:0000313" key="11">
    <source>
        <dbReference type="EMBL" id="MDB9138182.1"/>
    </source>
</evidence>
<dbReference type="Proteomes" id="UP000432516">
    <property type="component" value="Unassembled WGS sequence"/>
</dbReference>
<dbReference type="GeneID" id="93522591"/>
<dbReference type="Proteomes" id="UP000461276">
    <property type="component" value="Unassembled WGS sequence"/>
</dbReference>
<feature type="transmembrane region" description="Helical" evidence="5">
    <location>
        <begin position="181"/>
        <end position="202"/>
    </location>
</feature>
<dbReference type="EMBL" id="WKMW01000008">
    <property type="protein sequence ID" value="MRY84617.1"/>
    <property type="molecule type" value="Genomic_DNA"/>
</dbReference>
<evidence type="ECO:0000313" key="30">
    <source>
        <dbReference type="Proteomes" id="UP000441609"/>
    </source>
</evidence>
<dbReference type="EMBL" id="WKMX01000008">
    <property type="protein sequence ID" value="MRZ06437.1"/>
    <property type="molecule type" value="Genomic_DNA"/>
</dbReference>
<feature type="transmembrane region" description="Helical" evidence="5">
    <location>
        <begin position="92"/>
        <end position="112"/>
    </location>
</feature>
<evidence type="ECO:0000313" key="8">
    <source>
        <dbReference type="EMBL" id="CUP97751.1"/>
    </source>
</evidence>
<dbReference type="InterPro" id="IPR007300">
    <property type="entry name" value="CidB/LrgB"/>
</dbReference>
<feature type="transmembrane region" description="Helical" evidence="5">
    <location>
        <begin position="33"/>
        <end position="55"/>
    </location>
</feature>
<keyword evidence="3 5" id="KW-1133">Transmembrane helix</keyword>
<dbReference type="EMBL" id="JAQMPJ010000004">
    <property type="protein sequence ID" value="MDB9004707.1"/>
    <property type="molecule type" value="Genomic_DNA"/>
</dbReference>